<sequence>MLCQRKPTSFCVSLDVHGTTTPFKISKKCSKNFRWMVNVADPLTQNHLCSGVLVKPDLVMTTATGLHQLQSGAHPKVIIGTNDINGEGGDKPEILDTQKIIVHPRFNGAATSGPDLALLQLSQNSHNSPLETWSSMSGCRNGPLSFVGWFISRRGGAPETTLSCVPNMKVVEHGQCAEVLKGLHEGSVCCGNSGTGNPVFDNGGPLLCGENKLVGLASKTELIGGQHYPTSFVEVSEFKNWIESRGEMKDEL</sequence>
<protein>
    <recommendedName>
        <fullName evidence="2">Peptidase S1 domain-containing protein</fullName>
    </recommendedName>
</protein>
<comment type="caution">
    <text evidence="3">The sequence shown here is derived from an EMBL/GenBank/DDBJ whole genome shotgun (WGS) entry which is preliminary data.</text>
</comment>
<dbReference type="Pfam" id="PF00089">
    <property type="entry name" value="Trypsin"/>
    <property type="match status" value="1"/>
</dbReference>
<dbReference type="GO" id="GO:0006508">
    <property type="term" value="P:proteolysis"/>
    <property type="evidence" value="ECO:0007669"/>
    <property type="project" value="InterPro"/>
</dbReference>
<dbReference type="GO" id="GO:0004252">
    <property type="term" value="F:serine-type endopeptidase activity"/>
    <property type="evidence" value="ECO:0007669"/>
    <property type="project" value="InterPro"/>
</dbReference>
<dbReference type="InterPro" id="IPR043504">
    <property type="entry name" value="Peptidase_S1_PA_chymotrypsin"/>
</dbReference>
<dbReference type="InterPro" id="IPR001254">
    <property type="entry name" value="Trypsin_dom"/>
</dbReference>
<keyword evidence="1" id="KW-1015">Disulfide bond</keyword>
<dbReference type="InterPro" id="IPR009003">
    <property type="entry name" value="Peptidase_S1_PA"/>
</dbReference>
<evidence type="ECO:0000256" key="1">
    <source>
        <dbReference type="ARBA" id="ARBA00023157"/>
    </source>
</evidence>
<dbReference type="InterPro" id="IPR051487">
    <property type="entry name" value="Ser/Thr_Proteases_Immune/Dev"/>
</dbReference>
<accession>A0A8S1IX32</accession>
<dbReference type="PROSITE" id="PS50240">
    <property type="entry name" value="TRYPSIN_DOM"/>
    <property type="match status" value="1"/>
</dbReference>
<feature type="domain" description="Peptidase S1" evidence="2">
    <location>
        <begin position="16"/>
        <end position="247"/>
    </location>
</feature>
<dbReference type="PANTHER" id="PTHR24256">
    <property type="entry name" value="TRYPTASE-RELATED"/>
    <property type="match status" value="1"/>
</dbReference>
<dbReference type="EMBL" id="CAJHUC010001106">
    <property type="protein sequence ID" value="CAD7699751.1"/>
    <property type="molecule type" value="Genomic_DNA"/>
</dbReference>
<gene>
    <name evidence="3" type="ORF">OSTQU699_LOCUS5110</name>
</gene>
<dbReference type="Proteomes" id="UP000708148">
    <property type="component" value="Unassembled WGS sequence"/>
</dbReference>
<dbReference type="SMART" id="SM00020">
    <property type="entry name" value="Tryp_SPc"/>
    <property type="match status" value="1"/>
</dbReference>
<reference evidence="3" key="1">
    <citation type="submission" date="2020-12" db="EMBL/GenBank/DDBJ databases">
        <authorList>
            <person name="Iha C."/>
        </authorList>
    </citation>
    <scope>NUCLEOTIDE SEQUENCE</scope>
</reference>
<keyword evidence="4" id="KW-1185">Reference proteome</keyword>
<organism evidence="3 4">
    <name type="scientific">Ostreobium quekettii</name>
    <dbReference type="NCBI Taxonomy" id="121088"/>
    <lineage>
        <taxon>Eukaryota</taxon>
        <taxon>Viridiplantae</taxon>
        <taxon>Chlorophyta</taxon>
        <taxon>core chlorophytes</taxon>
        <taxon>Ulvophyceae</taxon>
        <taxon>TCBD clade</taxon>
        <taxon>Bryopsidales</taxon>
        <taxon>Ostreobineae</taxon>
        <taxon>Ostreobiaceae</taxon>
        <taxon>Ostreobium</taxon>
    </lineage>
</organism>
<evidence type="ECO:0000313" key="3">
    <source>
        <dbReference type="EMBL" id="CAD7699751.1"/>
    </source>
</evidence>
<evidence type="ECO:0000259" key="2">
    <source>
        <dbReference type="PROSITE" id="PS50240"/>
    </source>
</evidence>
<dbReference type="Gene3D" id="2.40.10.10">
    <property type="entry name" value="Trypsin-like serine proteases"/>
    <property type="match status" value="1"/>
</dbReference>
<proteinExistence type="predicted"/>
<dbReference type="AlphaFoldDB" id="A0A8S1IX32"/>
<name>A0A8S1IX32_9CHLO</name>
<evidence type="ECO:0000313" key="4">
    <source>
        <dbReference type="Proteomes" id="UP000708148"/>
    </source>
</evidence>
<dbReference type="SUPFAM" id="SSF50494">
    <property type="entry name" value="Trypsin-like serine proteases"/>
    <property type="match status" value="1"/>
</dbReference>
<dbReference type="OrthoDB" id="6358644at2759"/>